<dbReference type="AlphaFoldDB" id="A0A6C0EUK3"/>
<protein>
    <submittedName>
        <fullName evidence="1">Uncharacterized protein</fullName>
    </submittedName>
</protein>
<sequence length="157" mass="18535">MNIYHNIGDINYKNIMFHKPVTNKIPNYKFFYKIMYDTHIFTLNSVIINVNIDTYTIIEENKKFKAIVQINNNFLESIKELEKNILKNVNSNKQIIYSCYKYLLFNKSTYMFDKIPETINLSLRLSGLWESDTTIGLTTKIYVNDYPSTVKLSNITC</sequence>
<evidence type="ECO:0000313" key="1">
    <source>
        <dbReference type="EMBL" id="QHT32019.1"/>
    </source>
</evidence>
<organism evidence="1">
    <name type="scientific">viral metagenome</name>
    <dbReference type="NCBI Taxonomy" id="1070528"/>
    <lineage>
        <taxon>unclassified sequences</taxon>
        <taxon>metagenomes</taxon>
        <taxon>organismal metagenomes</taxon>
    </lineage>
</organism>
<name>A0A6C0EUK3_9ZZZZ</name>
<dbReference type="EMBL" id="MN738929">
    <property type="protein sequence ID" value="QHT32019.1"/>
    <property type="molecule type" value="Genomic_DNA"/>
</dbReference>
<proteinExistence type="predicted"/>
<accession>A0A6C0EUK3</accession>
<reference evidence="1" key="1">
    <citation type="journal article" date="2020" name="Nature">
        <title>Giant virus diversity and host interactions through global metagenomics.</title>
        <authorList>
            <person name="Schulz F."/>
            <person name="Roux S."/>
            <person name="Paez-Espino D."/>
            <person name="Jungbluth S."/>
            <person name="Walsh D.A."/>
            <person name="Denef V.J."/>
            <person name="McMahon K.D."/>
            <person name="Konstantinidis K.T."/>
            <person name="Eloe-Fadrosh E.A."/>
            <person name="Kyrpides N.C."/>
            <person name="Woyke T."/>
        </authorList>
    </citation>
    <scope>NUCLEOTIDE SEQUENCE</scope>
    <source>
        <strain evidence="1">GVMAG-M-3300009159-65</strain>
    </source>
</reference>